<comment type="caution">
    <text evidence="2">The sequence shown here is derived from an EMBL/GenBank/DDBJ whole genome shotgun (WGS) entry which is preliminary data.</text>
</comment>
<dbReference type="InterPro" id="IPR004360">
    <property type="entry name" value="Glyas_Fos-R_dOase_dom"/>
</dbReference>
<dbReference type="AlphaFoldDB" id="A0AAD2GDH6"/>
<name>A0AAD2GDH6_9STRA</name>
<dbReference type="InterPro" id="IPR037523">
    <property type="entry name" value="VOC_core"/>
</dbReference>
<evidence type="ECO:0000313" key="3">
    <source>
        <dbReference type="Proteomes" id="UP001295423"/>
    </source>
</evidence>
<keyword evidence="3" id="KW-1185">Reference proteome</keyword>
<accession>A0AAD2GDH6</accession>
<protein>
    <recommendedName>
        <fullName evidence="1">VOC domain-containing protein</fullName>
    </recommendedName>
</protein>
<dbReference type="InterPro" id="IPR029068">
    <property type="entry name" value="Glyas_Bleomycin-R_OHBP_Dase"/>
</dbReference>
<dbReference type="PANTHER" id="PTHR36503:SF3">
    <property type="entry name" value="BLR0126 PROTEIN"/>
    <property type="match status" value="1"/>
</dbReference>
<sequence>MILDAVGIVCGDLKQSTKFYGLLGLEFQSAGGPEHLEATTPTGLRLMLDSEDLMKKINPDFVKPTGSGMTLCFKQESAAEVNKVYDSVIKSGYVGTKAPYDAFWGQRYASIKDPDGNPIDLFADLN</sequence>
<gene>
    <name evidence="2" type="ORF">CYCCA115_LOCUS23778</name>
</gene>
<evidence type="ECO:0000313" key="2">
    <source>
        <dbReference type="EMBL" id="CAJ1969570.1"/>
    </source>
</evidence>
<dbReference type="PROSITE" id="PS51819">
    <property type="entry name" value="VOC"/>
    <property type="match status" value="1"/>
</dbReference>
<evidence type="ECO:0000259" key="1">
    <source>
        <dbReference type="PROSITE" id="PS51819"/>
    </source>
</evidence>
<dbReference type="SUPFAM" id="SSF54593">
    <property type="entry name" value="Glyoxalase/Bleomycin resistance protein/Dihydroxybiphenyl dioxygenase"/>
    <property type="match status" value="1"/>
</dbReference>
<feature type="domain" description="VOC" evidence="1">
    <location>
        <begin position="2"/>
        <end position="124"/>
    </location>
</feature>
<dbReference type="PANTHER" id="PTHR36503">
    <property type="entry name" value="BLR2520 PROTEIN"/>
    <property type="match status" value="1"/>
</dbReference>
<dbReference type="Pfam" id="PF00903">
    <property type="entry name" value="Glyoxalase"/>
    <property type="match status" value="1"/>
</dbReference>
<dbReference type="Proteomes" id="UP001295423">
    <property type="component" value="Unassembled WGS sequence"/>
</dbReference>
<proteinExistence type="predicted"/>
<organism evidence="2 3">
    <name type="scientific">Cylindrotheca closterium</name>
    <dbReference type="NCBI Taxonomy" id="2856"/>
    <lineage>
        <taxon>Eukaryota</taxon>
        <taxon>Sar</taxon>
        <taxon>Stramenopiles</taxon>
        <taxon>Ochrophyta</taxon>
        <taxon>Bacillariophyta</taxon>
        <taxon>Bacillariophyceae</taxon>
        <taxon>Bacillariophycidae</taxon>
        <taxon>Bacillariales</taxon>
        <taxon>Bacillariaceae</taxon>
        <taxon>Cylindrotheca</taxon>
    </lineage>
</organism>
<dbReference type="Gene3D" id="3.10.180.10">
    <property type="entry name" value="2,3-Dihydroxybiphenyl 1,2-Dioxygenase, domain 1"/>
    <property type="match status" value="1"/>
</dbReference>
<reference evidence="2" key="1">
    <citation type="submission" date="2023-08" db="EMBL/GenBank/DDBJ databases">
        <authorList>
            <person name="Audoor S."/>
            <person name="Bilcke G."/>
        </authorList>
    </citation>
    <scope>NUCLEOTIDE SEQUENCE</scope>
</reference>
<dbReference type="EMBL" id="CAKOGP040002424">
    <property type="protein sequence ID" value="CAJ1969570.1"/>
    <property type="molecule type" value="Genomic_DNA"/>
</dbReference>